<dbReference type="InterPro" id="IPR012675">
    <property type="entry name" value="Beta-grasp_dom_sf"/>
</dbReference>
<accession>A0AAE3HAA2</accession>
<comment type="caution">
    <text evidence="1">The sequence shown here is derived from an EMBL/GenBank/DDBJ whole genome shotgun (WGS) entry which is preliminary data.</text>
</comment>
<dbReference type="AlphaFoldDB" id="A0AAE3HAA2"/>
<organism evidence="1 2">
    <name type="scientific">Methanolobus chelungpuianus</name>
    <dbReference type="NCBI Taxonomy" id="502115"/>
    <lineage>
        <taxon>Archaea</taxon>
        <taxon>Methanobacteriati</taxon>
        <taxon>Methanobacteriota</taxon>
        <taxon>Stenosarchaea group</taxon>
        <taxon>Methanomicrobia</taxon>
        <taxon>Methanosarcinales</taxon>
        <taxon>Methanosarcinaceae</taxon>
        <taxon>Methanolobus</taxon>
    </lineage>
</organism>
<evidence type="ECO:0000313" key="2">
    <source>
        <dbReference type="Proteomes" id="UP001206983"/>
    </source>
</evidence>
<dbReference type="InterPro" id="IPR016155">
    <property type="entry name" value="Mopterin_synth/thiamin_S_b"/>
</dbReference>
<dbReference type="InterPro" id="IPR003749">
    <property type="entry name" value="ThiS/MoaD-like"/>
</dbReference>
<name>A0AAE3HAA2_9EURY</name>
<dbReference type="NCBIfam" id="TIGR01687">
    <property type="entry name" value="moaD_arch"/>
    <property type="match status" value="1"/>
</dbReference>
<dbReference type="PANTHER" id="PTHR38031">
    <property type="entry name" value="SULFUR CARRIER PROTEIN SLR0821-RELATED"/>
    <property type="match status" value="1"/>
</dbReference>
<gene>
    <name evidence="1" type="ORF">PV02_05640</name>
</gene>
<dbReference type="Gene3D" id="3.10.20.30">
    <property type="match status" value="1"/>
</dbReference>
<evidence type="ECO:0000313" key="1">
    <source>
        <dbReference type="EMBL" id="MCQ6962611.1"/>
    </source>
</evidence>
<protein>
    <submittedName>
        <fullName evidence="1">Molybdopterin converting factor</fullName>
    </submittedName>
</protein>
<dbReference type="RefSeq" id="WP_256622417.1">
    <property type="nucleotide sequence ID" value="NZ_JTEO01000004.1"/>
</dbReference>
<proteinExistence type="predicted"/>
<dbReference type="NCBIfam" id="NF041918">
    <property type="entry name" value="SAMP1"/>
    <property type="match status" value="1"/>
</dbReference>
<dbReference type="Pfam" id="PF02597">
    <property type="entry name" value="ThiS"/>
    <property type="match status" value="1"/>
</dbReference>
<reference evidence="1 2" key="1">
    <citation type="journal article" date="2011" name="Appl. Environ. Microbiol.">
        <title>Methanogenic archaea isolated from Taiwan's Chelungpu fault.</title>
        <authorList>
            <person name="Wu S.Y."/>
            <person name="Lai M.C."/>
        </authorList>
    </citation>
    <scope>NUCLEOTIDE SEQUENCE [LARGE SCALE GENOMIC DNA]</scope>
    <source>
        <strain evidence="1 2">St545Mb</strain>
    </source>
</reference>
<sequence>MAKVKVKLFANLREIAGESSLQLDGNNVQEVLFNLMGQYPALKEMIFERTGDEPKLRGYINVFLNGNNVKHMESLATEVRDGDEIGVFPPVSGG</sequence>
<dbReference type="EMBL" id="JTEO01000004">
    <property type="protein sequence ID" value="MCQ6962611.1"/>
    <property type="molecule type" value="Genomic_DNA"/>
</dbReference>
<dbReference type="Proteomes" id="UP001206983">
    <property type="component" value="Unassembled WGS sequence"/>
</dbReference>
<dbReference type="InterPro" id="IPR054834">
    <property type="entry name" value="SAMP1_3"/>
</dbReference>
<dbReference type="InterPro" id="IPR052045">
    <property type="entry name" value="Sulfur_Carrier/Prot_Modifier"/>
</dbReference>
<dbReference type="InterPro" id="IPR010038">
    <property type="entry name" value="MoaD_arc-typ"/>
</dbReference>
<keyword evidence="2" id="KW-1185">Reference proteome</keyword>
<dbReference type="PANTHER" id="PTHR38031:SF1">
    <property type="entry name" value="SULFUR CARRIER PROTEIN CYSO"/>
    <property type="match status" value="1"/>
</dbReference>
<dbReference type="SUPFAM" id="SSF54285">
    <property type="entry name" value="MoaD/ThiS"/>
    <property type="match status" value="1"/>
</dbReference>
<dbReference type="CDD" id="cd17505">
    <property type="entry name" value="Ubl_SAMP1_like"/>
    <property type="match status" value="1"/>
</dbReference>